<reference evidence="1 2" key="2">
    <citation type="journal article" date="2022" name="Mol. Ecol. Resour.">
        <title>The genomes of chicory, endive, great burdock and yacon provide insights into Asteraceae paleo-polyploidization history and plant inulin production.</title>
        <authorList>
            <person name="Fan W."/>
            <person name="Wang S."/>
            <person name="Wang H."/>
            <person name="Wang A."/>
            <person name="Jiang F."/>
            <person name="Liu H."/>
            <person name="Zhao H."/>
            <person name="Xu D."/>
            <person name="Zhang Y."/>
        </authorList>
    </citation>
    <scope>NUCLEOTIDE SEQUENCE [LARGE SCALE GENOMIC DNA]</scope>
    <source>
        <strain evidence="2">cv. Punajuju</strain>
        <tissue evidence="1">Leaves</tissue>
    </source>
</reference>
<organism evidence="1 2">
    <name type="scientific">Cichorium intybus</name>
    <name type="common">Chicory</name>
    <dbReference type="NCBI Taxonomy" id="13427"/>
    <lineage>
        <taxon>Eukaryota</taxon>
        <taxon>Viridiplantae</taxon>
        <taxon>Streptophyta</taxon>
        <taxon>Embryophyta</taxon>
        <taxon>Tracheophyta</taxon>
        <taxon>Spermatophyta</taxon>
        <taxon>Magnoliopsida</taxon>
        <taxon>eudicotyledons</taxon>
        <taxon>Gunneridae</taxon>
        <taxon>Pentapetalae</taxon>
        <taxon>asterids</taxon>
        <taxon>campanulids</taxon>
        <taxon>Asterales</taxon>
        <taxon>Asteraceae</taxon>
        <taxon>Cichorioideae</taxon>
        <taxon>Cichorieae</taxon>
        <taxon>Cichoriinae</taxon>
        <taxon>Cichorium</taxon>
    </lineage>
</organism>
<accession>A0ACB9GFN8</accession>
<evidence type="ECO:0000313" key="1">
    <source>
        <dbReference type="EMBL" id="KAI3782250.1"/>
    </source>
</evidence>
<dbReference type="EMBL" id="CM042010">
    <property type="protein sequence ID" value="KAI3782250.1"/>
    <property type="molecule type" value="Genomic_DNA"/>
</dbReference>
<gene>
    <name evidence="1" type="ORF">L2E82_12290</name>
</gene>
<name>A0ACB9GFN8_CICIN</name>
<reference evidence="2" key="1">
    <citation type="journal article" date="2022" name="Mol. Ecol. Resour.">
        <title>The genomes of chicory, endive, great burdock and yacon provide insights into Asteraceae palaeo-polyploidization history and plant inulin production.</title>
        <authorList>
            <person name="Fan W."/>
            <person name="Wang S."/>
            <person name="Wang H."/>
            <person name="Wang A."/>
            <person name="Jiang F."/>
            <person name="Liu H."/>
            <person name="Zhao H."/>
            <person name="Xu D."/>
            <person name="Zhang Y."/>
        </authorList>
    </citation>
    <scope>NUCLEOTIDE SEQUENCE [LARGE SCALE GENOMIC DNA]</scope>
    <source>
        <strain evidence="2">cv. Punajuju</strain>
    </source>
</reference>
<sequence>MDSSCFECNNINFLQYSRGIKSLFLGGVILDSMAHMGQQKDCKNNLEVGPEKGIGKKLVLNDSDLLIIVDALCVLLGNVCDVHMISNLYKVCMKEGFPYMEIYYFVYLVLQEGGISEQDDVRCENEDEDTLLNVKTKYPPSPNLGGPREDGGNVNKEHLKTGDVKDGELDGNLVTE</sequence>
<proteinExistence type="predicted"/>
<keyword evidence="2" id="KW-1185">Reference proteome</keyword>
<dbReference type="Proteomes" id="UP001055811">
    <property type="component" value="Linkage Group LG02"/>
</dbReference>
<evidence type="ECO:0000313" key="2">
    <source>
        <dbReference type="Proteomes" id="UP001055811"/>
    </source>
</evidence>
<protein>
    <submittedName>
        <fullName evidence="1">Uncharacterized protein</fullName>
    </submittedName>
</protein>
<comment type="caution">
    <text evidence="1">The sequence shown here is derived from an EMBL/GenBank/DDBJ whole genome shotgun (WGS) entry which is preliminary data.</text>
</comment>